<dbReference type="Pfam" id="PF08241">
    <property type="entry name" value="Methyltransf_11"/>
    <property type="match status" value="1"/>
</dbReference>
<dbReference type="RefSeq" id="WP_166588363.1">
    <property type="nucleotide sequence ID" value="NZ_WWEO01000045.1"/>
</dbReference>
<feature type="domain" description="Methyltransferase type 11" evidence="1">
    <location>
        <begin position="46"/>
        <end position="136"/>
    </location>
</feature>
<dbReference type="InterPro" id="IPR029063">
    <property type="entry name" value="SAM-dependent_MTases_sf"/>
</dbReference>
<sequence>MGSQAIQGKLWGQRVKHWADIQEPTGKTGYNFVLEDISINASTALLDIGCGSGYFCKMASKLTQQITGLDATPELIAEAQNRVPQANFLVGEMEELPFNDNSFDLVCGFNSFQYAAHAKNALTEALRVLNPGGKLVAMIWGNKEDCEAASYLKAVGGLLPAPPPGAAGPFALSENQLLENLLEETGFKIINNQDIPAIWDYPDTPTALNGLMSAGPVARAIENVGFEKVYSTLTEAIKPYEQANGRVVYHNKFRIIIASKSTETK</sequence>
<proteinExistence type="predicted"/>
<dbReference type="InterPro" id="IPR013216">
    <property type="entry name" value="Methyltransf_11"/>
</dbReference>
<dbReference type="GO" id="GO:0008757">
    <property type="term" value="F:S-adenosylmethionine-dependent methyltransferase activity"/>
    <property type="evidence" value="ECO:0007669"/>
    <property type="project" value="InterPro"/>
</dbReference>
<dbReference type="AlphaFoldDB" id="A0A965ZLT9"/>
<dbReference type="Gene3D" id="3.40.50.150">
    <property type="entry name" value="Vaccinia Virus protein VP39"/>
    <property type="match status" value="1"/>
</dbReference>
<reference evidence="2" key="2">
    <citation type="submission" date="2020-10" db="EMBL/GenBank/DDBJ databases">
        <title>Mucilaginibacter sp. nov., isolated from soil.</title>
        <authorList>
            <person name="Jeon C.O."/>
        </authorList>
    </citation>
    <scope>NUCLEOTIDE SEQUENCE</scope>
    <source>
        <strain evidence="2">R11</strain>
    </source>
</reference>
<keyword evidence="2" id="KW-0808">Transferase</keyword>
<comment type="caution">
    <text evidence="2">The sequence shown here is derived from an EMBL/GenBank/DDBJ whole genome shotgun (WGS) entry which is preliminary data.</text>
</comment>
<accession>A0A965ZLT9</accession>
<name>A0A965ZLT9_9SPHI</name>
<reference evidence="2" key="1">
    <citation type="submission" date="2020-01" db="EMBL/GenBank/DDBJ databases">
        <authorList>
            <person name="Seo Y.L."/>
        </authorList>
    </citation>
    <scope>NUCLEOTIDE SEQUENCE</scope>
    <source>
        <strain evidence="2">R11</strain>
    </source>
</reference>
<evidence type="ECO:0000259" key="1">
    <source>
        <dbReference type="Pfam" id="PF08241"/>
    </source>
</evidence>
<dbReference type="GO" id="GO:0032259">
    <property type="term" value="P:methylation"/>
    <property type="evidence" value="ECO:0007669"/>
    <property type="project" value="UniProtKB-KW"/>
</dbReference>
<evidence type="ECO:0000313" key="2">
    <source>
        <dbReference type="EMBL" id="NCD72417.1"/>
    </source>
</evidence>
<keyword evidence="3" id="KW-1185">Reference proteome</keyword>
<dbReference type="PANTHER" id="PTHR43591">
    <property type="entry name" value="METHYLTRANSFERASE"/>
    <property type="match status" value="1"/>
</dbReference>
<dbReference type="CDD" id="cd02440">
    <property type="entry name" value="AdoMet_MTases"/>
    <property type="match status" value="1"/>
</dbReference>
<dbReference type="EMBL" id="WWEO01000045">
    <property type="protein sequence ID" value="NCD72417.1"/>
    <property type="molecule type" value="Genomic_DNA"/>
</dbReference>
<protein>
    <submittedName>
        <fullName evidence="2">Methyltransferase domain-containing protein</fullName>
    </submittedName>
</protein>
<organism evidence="2 3">
    <name type="scientific">Mucilaginibacter agri</name>
    <dbReference type="NCBI Taxonomy" id="2695265"/>
    <lineage>
        <taxon>Bacteria</taxon>
        <taxon>Pseudomonadati</taxon>
        <taxon>Bacteroidota</taxon>
        <taxon>Sphingobacteriia</taxon>
        <taxon>Sphingobacteriales</taxon>
        <taxon>Sphingobacteriaceae</taxon>
        <taxon>Mucilaginibacter</taxon>
    </lineage>
</organism>
<dbReference type="SUPFAM" id="SSF53335">
    <property type="entry name" value="S-adenosyl-L-methionine-dependent methyltransferases"/>
    <property type="match status" value="1"/>
</dbReference>
<gene>
    <name evidence="2" type="ORF">GSY63_23835</name>
</gene>
<evidence type="ECO:0000313" key="3">
    <source>
        <dbReference type="Proteomes" id="UP000638732"/>
    </source>
</evidence>
<keyword evidence="2" id="KW-0489">Methyltransferase</keyword>
<dbReference type="Proteomes" id="UP000638732">
    <property type="component" value="Unassembled WGS sequence"/>
</dbReference>